<keyword evidence="2 9" id="KW-0813">Transport</keyword>
<keyword evidence="3" id="KW-1003">Cell membrane</keyword>
<evidence type="ECO:0000256" key="4">
    <source>
        <dbReference type="ARBA" id="ARBA00022519"/>
    </source>
</evidence>
<feature type="transmembrane region" description="Helical" evidence="9">
    <location>
        <begin position="47"/>
        <end position="64"/>
    </location>
</feature>
<comment type="similarity">
    <text evidence="8 9">Belongs to the TRAP transporter small permease family.</text>
</comment>
<evidence type="ECO:0000256" key="1">
    <source>
        <dbReference type="ARBA" id="ARBA00004429"/>
    </source>
</evidence>
<evidence type="ECO:0000256" key="7">
    <source>
        <dbReference type="ARBA" id="ARBA00023136"/>
    </source>
</evidence>
<evidence type="ECO:0000313" key="12">
    <source>
        <dbReference type="Proteomes" id="UP000246569"/>
    </source>
</evidence>
<reference evidence="11 12" key="1">
    <citation type="submission" date="2018-05" db="EMBL/GenBank/DDBJ databases">
        <title>Genomic Encyclopedia of Type Strains, Phase IV (KMG-IV): sequencing the most valuable type-strain genomes for metagenomic binning, comparative biology and taxonomic classification.</title>
        <authorList>
            <person name="Goeker M."/>
        </authorList>
    </citation>
    <scope>NUCLEOTIDE SEQUENCE [LARGE SCALE GENOMIC DNA]</scope>
    <source>
        <strain evidence="11 12">DSM 23606</strain>
    </source>
</reference>
<accession>A0A317N2P7</accession>
<keyword evidence="6 9" id="KW-1133">Transmembrane helix</keyword>
<keyword evidence="4 9" id="KW-0997">Cell inner membrane</keyword>
<sequence>MRTKSLQRWCEGLMAFALAAMVLLVFGNVVLRYAFGTGLAAAEELSRLLFVWLVFLGALLALRENAHLGFDLLQARLSPAARRRCAVLAHLLMLYVLWLFAAGSWTQLRIGLDVRSPVLGYPLALLALAGLLCATGMAWLLLRRLWGLLRSADTTREPPA</sequence>
<dbReference type="GO" id="GO:0005886">
    <property type="term" value="C:plasma membrane"/>
    <property type="evidence" value="ECO:0007669"/>
    <property type="project" value="UniProtKB-SubCell"/>
</dbReference>
<dbReference type="OrthoDB" id="9791324at2"/>
<dbReference type="EMBL" id="QGTJ01000002">
    <property type="protein sequence ID" value="PWV64417.1"/>
    <property type="molecule type" value="Genomic_DNA"/>
</dbReference>
<dbReference type="GO" id="GO:0022857">
    <property type="term" value="F:transmembrane transporter activity"/>
    <property type="evidence" value="ECO:0007669"/>
    <property type="project" value="UniProtKB-UniRule"/>
</dbReference>
<dbReference type="Pfam" id="PF04290">
    <property type="entry name" value="DctQ"/>
    <property type="match status" value="1"/>
</dbReference>
<gene>
    <name evidence="11" type="ORF">C7443_10266</name>
</gene>
<feature type="transmembrane region" description="Helical" evidence="9">
    <location>
        <begin position="118"/>
        <end position="142"/>
    </location>
</feature>
<keyword evidence="5 9" id="KW-0812">Transmembrane</keyword>
<feature type="domain" description="Tripartite ATP-independent periplasmic transporters DctQ component" evidence="10">
    <location>
        <begin position="21"/>
        <end position="150"/>
    </location>
</feature>
<evidence type="ECO:0000256" key="6">
    <source>
        <dbReference type="ARBA" id="ARBA00022989"/>
    </source>
</evidence>
<protein>
    <recommendedName>
        <fullName evidence="9">TRAP transporter small permease protein</fullName>
    </recommendedName>
</protein>
<comment type="caution">
    <text evidence="11">The sequence shown here is derived from an EMBL/GenBank/DDBJ whole genome shotgun (WGS) entry which is preliminary data.</text>
</comment>
<dbReference type="InterPro" id="IPR055348">
    <property type="entry name" value="DctQ"/>
</dbReference>
<evidence type="ECO:0000259" key="10">
    <source>
        <dbReference type="Pfam" id="PF04290"/>
    </source>
</evidence>
<evidence type="ECO:0000313" key="11">
    <source>
        <dbReference type="EMBL" id="PWV64417.1"/>
    </source>
</evidence>
<name>A0A317N2P7_9GAMM</name>
<evidence type="ECO:0000256" key="5">
    <source>
        <dbReference type="ARBA" id="ARBA00022692"/>
    </source>
</evidence>
<feature type="transmembrane region" description="Helical" evidence="9">
    <location>
        <begin position="12"/>
        <end position="35"/>
    </location>
</feature>
<evidence type="ECO:0000256" key="3">
    <source>
        <dbReference type="ARBA" id="ARBA00022475"/>
    </source>
</evidence>
<feature type="transmembrane region" description="Helical" evidence="9">
    <location>
        <begin position="85"/>
        <end position="106"/>
    </location>
</feature>
<evidence type="ECO:0000256" key="9">
    <source>
        <dbReference type="RuleBase" id="RU369079"/>
    </source>
</evidence>
<dbReference type="GO" id="GO:0015740">
    <property type="term" value="P:C4-dicarboxylate transport"/>
    <property type="evidence" value="ECO:0007669"/>
    <property type="project" value="TreeGrafter"/>
</dbReference>
<evidence type="ECO:0000256" key="8">
    <source>
        <dbReference type="ARBA" id="ARBA00038436"/>
    </source>
</evidence>
<keyword evidence="7 9" id="KW-0472">Membrane</keyword>
<comment type="subcellular location">
    <subcellularLocation>
        <location evidence="1 9">Cell inner membrane</location>
        <topology evidence="1 9">Multi-pass membrane protein</topology>
    </subcellularLocation>
</comment>
<evidence type="ECO:0000256" key="2">
    <source>
        <dbReference type="ARBA" id="ARBA00022448"/>
    </source>
</evidence>
<dbReference type="AlphaFoldDB" id="A0A317N2P7"/>
<dbReference type="PANTHER" id="PTHR35011:SF2">
    <property type="entry name" value="2,3-DIKETO-L-GULONATE TRAP TRANSPORTER SMALL PERMEASE PROTEIN YIAM"/>
    <property type="match status" value="1"/>
</dbReference>
<dbReference type="PANTHER" id="PTHR35011">
    <property type="entry name" value="2,3-DIKETO-L-GULONATE TRAP TRANSPORTER SMALL PERMEASE PROTEIN YIAM"/>
    <property type="match status" value="1"/>
</dbReference>
<dbReference type="InterPro" id="IPR007387">
    <property type="entry name" value="TRAP_DctQ"/>
</dbReference>
<comment type="function">
    <text evidence="9">Part of the tripartite ATP-independent periplasmic (TRAP) transport system.</text>
</comment>
<dbReference type="Proteomes" id="UP000246569">
    <property type="component" value="Unassembled WGS sequence"/>
</dbReference>
<organism evidence="11 12">
    <name type="scientific">Plasticicumulans acidivorans</name>
    <dbReference type="NCBI Taxonomy" id="886464"/>
    <lineage>
        <taxon>Bacteria</taxon>
        <taxon>Pseudomonadati</taxon>
        <taxon>Pseudomonadota</taxon>
        <taxon>Gammaproteobacteria</taxon>
        <taxon>Candidatus Competibacteraceae</taxon>
        <taxon>Plasticicumulans</taxon>
    </lineage>
</organism>
<keyword evidence="12" id="KW-1185">Reference proteome</keyword>
<comment type="subunit">
    <text evidence="9">The complex comprises the extracytoplasmic solute receptor protein and the two transmembrane proteins.</text>
</comment>
<dbReference type="RefSeq" id="WP_110017085.1">
    <property type="nucleotide sequence ID" value="NZ_QGTJ01000002.1"/>
</dbReference>
<proteinExistence type="inferred from homology"/>